<accession>D7VRZ1</accession>
<evidence type="ECO:0000313" key="2">
    <source>
        <dbReference type="Proteomes" id="UP000006258"/>
    </source>
</evidence>
<dbReference type="EMBL" id="ACHA02000012">
    <property type="protein sequence ID" value="EFK56542.1"/>
    <property type="molecule type" value="Genomic_DNA"/>
</dbReference>
<reference evidence="1" key="1">
    <citation type="submission" date="2010-07" db="EMBL/GenBank/DDBJ databases">
        <authorList>
            <person name="Muzny D."/>
            <person name="Qin X."/>
            <person name="Buhay C."/>
            <person name="Dugan-Rocha S."/>
            <person name="Ding Y."/>
            <person name="Chen G."/>
            <person name="Hawes A."/>
            <person name="Holder M."/>
            <person name="Jhangiani S."/>
            <person name="Johnson A."/>
            <person name="Khan Z."/>
            <person name="Li Z."/>
            <person name="Liu W."/>
            <person name="Liu X."/>
            <person name="Perez L."/>
            <person name="Shen H."/>
            <person name="Wang Q."/>
            <person name="Watt J."/>
            <person name="Xi L."/>
            <person name="Xin Y."/>
            <person name="Zhou J."/>
            <person name="Deng J."/>
            <person name="Jiang H."/>
            <person name="Liu Y."/>
            <person name="Qu J."/>
            <person name="Song X.-Z."/>
            <person name="Zhang L."/>
            <person name="Villasana D."/>
            <person name="Johnson A."/>
            <person name="Liu J."/>
            <person name="Liyanage D."/>
            <person name="Lorensuhewa L."/>
            <person name="Robinson T."/>
            <person name="Song A."/>
            <person name="Song B.-B."/>
            <person name="Dinh H."/>
            <person name="Thornton R."/>
            <person name="Coyle M."/>
            <person name="Francisco L."/>
            <person name="Jackson L."/>
            <person name="Javaid M."/>
            <person name="Korchina V."/>
            <person name="Kovar C."/>
            <person name="Mata R."/>
            <person name="Mathew T."/>
            <person name="Ngo R."/>
            <person name="Nguyen L."/>
            <person name="Nguyen N."/>
            <person name="Okwuonu G."/>
            <person name="Ongeri F."/>
            <person name="Pham C."/>
            <person name="Simmons D."/>
            <person name="Wilczek-Boney K."/>
            <person name="Hale W."/>
            <person name="Jakkamsetti A."/>
            <person name="Pham P."/>
            <person name="Ruth R."/>
            <person name="San Lucas F."/>
            <person name="Warren J."/>
            <person name="Zhang J."/>
            <person name="Zhao Z."/>
            <person name="Zhou C."/>
            <person name="Zhu D."/>
            <person name="Lee S."/>
            <person name="Bess C."/>
            <person name="Blankenburg K."/>
            <person name="Forbes L."/>
            <person name="Fu Q."/>
            <person name="Gubbala S."/>
            <person name="Hirani K."/>
            <person name="Jayaseelan J.C."/>
            <person name="Lara F."/>
            <person name="Munidasa M."/>
            <person name="Palculict T."/>
            <person name="Patil S."/>
            <person name="Pu L.-L."/>
            <person name="Saada N."/>
            <person name="Tang L."/>
            <person name="Weissenberger G."/>
            <person name="Zhu Y."/>
            <person name="Hemphill L."/>
            <person name="Shang Y."/>
            <person name="Youmans B."/>
            <person name="Ayvaz T."/>
            <person name="Ross M."/>
            <person name="Santibanez J."/>
            <person name="Aqrawi P."/>
            <person name="Gross S."/>
            <person name="Joshi V."/>
            <person name="Fowler G."/>
            <person name="Nazareth L."/>
            <person name="Reid J."/>
            <person name="Worley K."/>
            <person name="Petrosino J."/>
            <person name="Highlander S."/>
            <person name="Gibbs R."/>
        </authorList>
    </citation>
    <scope>NUCLEOTIDE SEQUENCE [LARGE SCALE GENOMIC DNA]</scope>
    <source>
        <strain evidence="1">ATCC 33861</strain>
    </source>
</reference>
<dbReference type="AlphaFoldDB" id="D7VRZ1"/>
<comment type="caution">
    <text evidence="1">The sequence shown here is derived from an EMBL/GenBank/DDBJ whole genome shotgun (WGS) entry which is preliminary data.</text>
</comment>
<dbReference type="HOGENOM" id="CLU_3222234_0_0_10"/>
<keyword evidence="2" id="KW-1185">Reference proteome</keyword>
<protein>
    <submittedName>
        <fullName evidence="1">Uncharacterized protein</fullName>
    </submittedName>
</protein>
<organism evidence="1 2">
    <name type="scientific">Sphingobacterium spiritivorum ATCC 33861</name>
    <dbReference type="NCBI Taxonomy" id="525373"/>
    <lineage>
        <taxon>Bacteria</taxon>
        <taxon>Pseudomonadati</taxon>
        <taxon>Bacteroidota</taxon>
        <taxon>Sphingobacteriia</taxon>
        <taxon>Sphingobacteriales</taxon>
        <taxon>Sphingobacteriaceae</taxon>
        <taxon>Sphingobacterium</taxon>
    </lineage>
</organism>
<dbReference type="Proteomes" id="UP000006258">
    <property type="component" value="Unassembled WGS sequence"/>
</dbReference>
<name>D7VRZ1_SPHSI</name>
<sequence length="44" mass="5113">MQGGVIPFPLIWERDSLFYSFSLERDIRKPDEITVIQITPAMTT</sequence>
<proteinExistence type="predicted"/>
<evidence type="ECO:0000313" key="1">
    <source>
        <dbReference type="EMBL" id="EFK56542.1"/>
    </source>
</evidence>
<gene>
    <name evidence="1" type="ORF">HMPREF0766_13745</name>
</gene>